<proteinExistence type="predicted"/>
<reference evidence="2" key="1">
    <citation type="journal article" date="2013" name="Nature">
        <title>Draft genome of the wheat A-genome progenitor Triticum urartu.</title>
        <authorList>
            <person name="Ling H.Q."/>
            <person name="Zhao S."/>
            <person name="Liu D."/>
            <person name="Wang J."/>
            <person name="Sun H."/>
            <person name="Zhang C."/>
            <person name="Fan H."/>
            <person name="Li D."/>
            <person name="Dong L."/>
            <person name="Tao Y."/>
            <person name="Gao C."/>
            <person name="Wu H."/>
            <person name="Li Y."/>
            <person name="Cui Y."/>
            <person name="Guo X."/>
            <person name="Zheng S."/>
            <person name="Wang B."/>
            <person name="Yu K."/>
            <person name="Liang Q."/>
            <person name="Yang W."/>
            <person name="Lou X."/>
            <person name="Chen J."/>
            <person name="Feng M."/>
            <person name="Jian J."/>
            <person name="Zhang X."/>
            <person name="Luo G."/>
            <person name="Jiang Y."/>
            <person name="Liu J."/>
            <person name="Wang Z."/>
            <person name="Sha Y."/>
            <person name="Zhang B."/>
            <person name="Wu H."/>
            <person name="Tang D."/>
            <person name="Shen Q."/>
            <person name="Xue P."/>
            <person name="Zou S."/>
            <person name="Wang X."/>
            <person name="Liu X."/>
            <person name="Wang F."/>
            <person name="Yang Y."/>
            <person name="An X."/>
            <person name="Dong Z."/>
            <person name="Zhang K."/>
            <person name="Zhang X."/>
            <person name="Luo M.C."/>
            <person name="Dvorak J."/>
            <person name="Tong Y."/>
            <person name="Wang J."/>
            <person name="Yang H."/>
            <person name="Li Z."/>
            <person name="Wang D."/>
            <person name="Zhang A."/>
            <person name="Wang J."/>
        </authorList>
    </citation>
    <scope>NUCLEOTIDE SEQUENCE</scope>
    <source>
        <strain evidence="2">cv. G1812</strain>
    </source>
</reference>
<dbReference type="Gramene" id="TuG1812G0300002849.01.T01">
    <property type="protein sequence ID" value="TuG1812G0300002849.01.T01.cds448835"/>
    <property type="gene ID" value="TuG1812G0300002849.01"/>
</dbReference>
<evidence type="ECO:0000313" key="1">
    <source>
        <dbReference type="EnsemblPlants" id="TuG1812G0300002849.01.T01.cds448835"/>
    </source>
</evidence>
<reference evidence="1" key="2">
    <citation type="submission" date="2018-03" db="EMBL/GenBank/DDBJ databases">
        <title>The Triticum urartu genome reveals the dynamic nature of wheat genome evolution.</title>
        <authorList>
            <person name="Ling H."/>
            <person name="Ma B."/>
            <person name="Shi X."/>
            <person name="Liu H."/>
            <person name="Dong L."/>
            <person name="Sun H."/>
            <person name="Cao Y."/>
            <person name="Gao Q."/>
            <person name="Zheng S."/>
            <person name="Li Y."/>
            <person name="Yu Y."/>
            <person name="Du H."/>
            <person name="Qi M."/>
            <person name="Li Y."/>
            <person name="Yu H."/>
            <person name="Cui Y."/>
            <person name="Wang N."/>
            <person name="Chen C."/>
            <person name="Wu H."/>
            <person name="Zhao Y."/>
            <person name="Zhang J."/>
            <person name="Li Y."/>
            <person name="Zhou W."/>
            <person name="Zhang B."/>
            <person name="Hu W."/>
            <person name="Eijk M."/>
            <person name="Tang J."/>
            <person name="Witsenboer H."/>
            <person name="Zhao S."/>
            <person name="Li Z."/>
            <person name="Zhang A."/>
            <person name="Wang D."/>
            <person name="Liang C."/>
        </authorList>
    </citation>
    <scope>NUCLEOTIDE SEQUENCE [LARGE SCALE GENOMIC DNA]</scope>
    <source>
        <strain evidence="1">cv. G1812</strain>
    </source>
</reference>
<organism evidence="1 2">
    <name type="scientific">Triticum urartu</name>
    <name type="common">Red wild einkorn</name>
    <name type="synonym">Crithodium urartu</name>
    <dbReference type="NCBI Taxonomy" id="4572"/>
    <lineage>
        <taxon>Eukaryota</taxon>
        <taxon>Viridiplantae</taxon>
        <taxon>Streptophyta</taxon>
        <taxon>Embryophyta</taxon>
        <taxon>Tracheophyta</taxon>
        <taxon>Spermatophyta</taxon>
        <taxon>Magnoliopsida</taxon>
        <taxon>Liliopsida</taxon>
        <taxon>Poales</taxon>
        <taxon>Poaceae</taxon>
        <taxon>BOP clade</taxon>
        <taxon>Pooideae</taxon>
        <taxon>Triticodae</taxon>
        <taxon>Triticeae</taxon>
        <taxon>Triticinae</taxon>
        <taxon>Triticum</taxon>
    </lineage>
</organism>
<evidence type="ECO:0000313" key="2">
    <source>
        <dbReference type="Proteomes" id="UP000015106"/>
    </source>
</evidence>
<dbReference type="EnsemblPlants" id="TuG1812G0300002849.01.T01">
    <property type="protein sequence ID" value="TuG1812G0300002849.01.T01.cds448835"/>
    <property type="gene ID" value="TuG1812G0300002849.01"/>
</dbReference>
<reference evidence="1" key="3">
    <citation type="submission" date="2022-06" db="UniProtKB">
        <authorList>
            <consortium name="EnsemblPlants"/>
        </authorList>
    </citation>
    <scope>IDENTIFICATION</scope>
</reference>
<protein>
    <submittedName>
        <fullName evidence="1">Uncharacterized protein</fullName>
    </submittedName>
</protein>
<dbReference type="AlphaFoldDB" id="A0A8R7TWL4"/>
<keyword evidence="2" id="KW-1185">Reference proteome</keyword>
<accession>A0A8R7TWL4</accession>
<name>A0A8R7TWL4_TRIUA</name>
<sequence>MTTPSGRFYPHKRICLSVSNCKHHAVITSYNFLCIQSGFEFPCDFAVAVHPES</sequence>
<dbReference type="Proteomes" id="UP000015106">
    <property type="component" value="Chromosome 3"/>
</dbReference>